<dbReference type="Gene3D" id="4.10.80.30">
    <property type="entry name" value="DNA polymerase, domain 6"/>
    <property type="match status" value="1"/>
</dbReference>
<dbReference type="Proteomes" id="UP000268310">
    <property type="component" value="Chromosome"/>
</dbReference>
<dbReference type="SMART" id="SM00047">
    <property type="entry name" value="LYZ2"/>
    <property type="match status" value="1"/>
</dbReference>
<dbReference type="InterPro" id="IPR011055">
    <property type="entry name" value="Dup_hybrid_motif"/>
</dbReference>
<evidence type="ECO:0000256" key="2">
    <source>
        <dbReference type="ARBA" id="ARBA00022801"/>
    </source>
</evidence>
<dbReference type="InterPro" id="IPR016047">
    <property type="entry name" value="M23ase_b-sheet_dom"/>
</dbReference>
<evidence type="ECO:0000313" key="5">
    <source>
        <dbReference type="EMBL" id="AYW47392.1"/>
    </source>
</evidence>
<dbReference type="Gene3D" id="1.10.530.10">
    <property type="match status" value="1"/>
</dbReference>
<dbReference type="GO" id="GO:0016787">
    <property type="term" value="F:hydrolase activity"/>
    <property type="evidence" value="ECO:0007669"/>
    <property type="project" value="UniProtKB-KW"/>
</dbReference>
<accession>A0ABM7A7J4</accession>
<keyword evidence="2 5" id="KW-0378">Hydrolase</keyword>
<name>A0ABM7A7J4_9ENTE</name>
<dbReference type="PANTHER" id="PTHR33308">
    <property type="entry name" value="PEPTIDOGLYCAN HYDROLASE FLGJ"/>
    <property type="match status" value="1"/>
</dbReference>
<keyword evidence="3" id="KW-0732">Signal</keyword>
<gene>
    <name evidence="5" type="ORF">C7K38_02805</name>
</gene>
<feature type="signal peptide" evidence="3">
    <location>
        <begin position="1"/>
        <end position="29"/>
    </location>
</feature>
<protein>
    <submittedName>
        <fullName evidence="5">Hydrolase</fullName>
    </submittedName>
</protein>
<dbReference type="EMBL" id="CP027783">
    <property type="protein sequence ID" value="AYW47392.1"/>
    <property type="molecule type" value="Genomic_DNA"/>
</dbReference>
<feature type="domain" description="Mannosyl-glycoprotein endo-beta-N-acetylglucosamidase-like" evidence="4">
    <location>
        <begin position="43"/>
        <end position="206"/>
    </location>
</feature>
<evidence type="ECO:0000256" key="1">
    <source>
        <dbReference type="ARBA" id="ARBA00010266"/>
    </source>
</evidence>
<sequence>MDLKQKKKWCVGLCVGIFLGFSIESSAVADTLEVTPLSTIERKTTHKKSEDVTANFIEQIGETARDIGQKEDLYASVMIAQAILESGSGQSELSQAPYFNIFGVKGQYEGKGVLLPTQESDSQGRMYTTKATFCQYDNYEASLNAYAKLIKNGLSHDPSFYQGTWKSVASDYTAATHFLTGRYATDPHYHEKLDKLIINYELTDYDNVPKNTKETTDYILPLDDPIVTSTYGKRGQSFHRGIDLAMDEGTKIQAAGEGRVTRATYHPSWGNYVTILHPDGLTTLYAHCKKNLVQVGQEVQQGEQIALVGSTGNSTGPHLHFEVNRSQSLVQEQLLDPIEVLGE</sequence>
<feature type="chain" id="PRO_5045591031" evidence="3">
    <location>
        <begin position="30"/>
        <end position="343"/>
    </location>
</feature>
<dbReference type="InterPro" id="IPR002901">
    <property type="entry name" value="MGlyc_endo_b_GlcNAc-like_dom"/>
</dbReference>
<evidence type="ECO:0000256" key="3">
    <source>
        <dbReference type="SAM" id="SignalP"/>
    </source>
</evidence>
<comment type="similarity">
    <text evidence="1">Belongs to the glycosyl hydrolase 73 family.</text>
</comment>
<proteinExistence type="inferred from homology"/>
<dbReference type="Gene3D" id="2.70.70.10">
    <property type="entry name" value="Glucose Permease (Domain IIA)"/>
    <property type="match status" value="1"/>
</dbReference>
<organism evidence="5 6">
    <name type="scientific">Tetragenococcus osmophilus</name>
    <dbReference type="NCBI Taxonomy" id="526944"/>
    <lineage>
        <taxon>Bacteria</taxon>
        <taxon>Bacillati</taxon>
        <taxon>Bacillota</taxon>
        <taxon>Bacilli</taxon>
        <taxon>Lactobacillales</taxon>
        <taxon>Enterococcaceae</taxon>
        <taxon>Tetragenococcus</taxon>
    </lineage>
</organism>
<dbReference type="Pfam" id="PF01551">
    <property type="entry name" value="Peptidase_M23"/>
    <property type="match status" value="1"/>
</dbReference>
<dbReference type="PANTHER" id="PTHR33308:SF9">
    <property type="entry name" value="PEPTIDOGLYCAN HYDROLASE FLGJ"/>
    <property type="match status" value="1"/>
</dbReference>
<dbReference type="Pfam" id="PF01832">
    <property type="entry name" value="Glucosaminidase"/>
    <property type="match status" value="1"/>
</dbReference>
<reference evidence="5 6" key="1">
    <citation type="journal article" date="2012" name="Int. J. Syst. Evol. Microbiol.">
        <title>Characterization of Tetragenococcus strains from sugar thick juice reveals a novel species, Tetragenococcus osmophilus sp. nov., and divides Tetragenococcus halophilus into two subspecies, T. halophilus subsp. halophilus subsp. nov. and T. halophilus subsp. flandriensis subsp. nov.</title>
        <authorList>
            <person name="Juste A."/>
            <person name="Van Trappen S."/>
            <person name="Verreth C."/>
            <person name="Cleenwerck I."/>
            <person name="De Vos P."/>
            <person name="Lievens B."/>
            <person name="Willems K.A."/>
        </authorList>
    </citation>
    <scope>NUCLEOTIDE SEQUENCE [LARGE SCALE GENOMIC DNA]</scope>
    <source>
        <strain evidence="5 6">JCM 31126</strain>
    </source>
</reference>
<keyword evidence="6" id="KW-1185">Reference proteome</keyword>
<dbReference type="InterPro" id="IPR051056">
    <property type="entry name" value="Glycosyl_Hydrolase_73"/>
</dbReference>
<evidence type="ECO:0000313" key="6">
    <source>
        <dbReference type="Proteomes" id="UP000268310"/>
    </source>
</evidence>
<evidence type="ECO:0000259" key="4">
    <source>
        <dbReference type="SMART" id="SM00047"/>
    </source>
</evidence>
<dbReference type="SUPFAM" id="SSF51261">
    <property type="entry name" value="Duplicated hybrid motif"/>
    <property type="match status" value="1"/>
</dbReference>
<dbReference type="CDD" id="cd12797">
    <property type="entry name" value="M23_peptidase"/>
    <property type="match status" value="1"/>
</dbReference>